<feature type="region of interest" description="Disordered" evidence="1">
    <location>
        <begin position="1"/>
        <end position="27"/>
    </location>
</feature>
<proteinExistence type="predicted"/>
<protein>
    <submittedName>
        <fullName evidence="2">Uncharacterized protein</fullName>
    </submittedName>
</protein>
<feature type="compositionally biased region" description="Polar residues" evidence="1">
    <location>
        <begin position="18"/>
        <end position="27"/>
    </location>
</feature>
<keyword evidence="4" id="KW-1185">Reference proteome</keyword>
<evidence type="ECO:0000313" key="4">
    <source>
        <dbReference type="Proteomes" id="UP001489004"/>
    </source>
</evidence>
<reference evidence="2 4" key="1">
    <citation type="journal article" date="2024" name="Nat. Commun.">
        <title>Phylogenomics reveals the evolutionary origins of lichenization in chlorophyte algae.</title>
        <authorList>
            <person name="Puginier C."/>
            <person name="Libourel C."/>
            <person name="Otte J."/>
            <person name="Skaloud P."/>
            <person name="Haon M."/>
            <person name="Grisel S."/>
            <person name="Petersen M."/>
            <person name="Berrin J.G."/>
            <person name="Delaux P.M."/>
            <person name="Dal Grande F."/>
            <person name="Keller J."/>
        </authorList>
    </citation>
    <scope>NUCLEOTIDE SEQUENCE [LARGE SCALE GENOMIC DNA]</scope>
    <source>
        <strain evidence="2 4">SAG 2043</strain>
    </source>
</reference>
<accession>A0AAW1QQM6</accession>
<dbReference type="EMBL" id="JALJOR010000002">
    <property type="protein sequence ID" value="KAK9823786.1"/>
    <property type="molecule type" value="Genomic_DNA"/>
</dbReference>
<sequence length="366" mass="39463">MTPRELRPSRLALPNSDVPYNSRSASRYPSRNFRNMKLLVAACFLALLSLPGGSAVPQPCTTPCPGTSVPASGTPDNCAECKCPNSATNVCNRNVNNGPNSCNGVTQATINTKCGGGGNEPVLTGFDGITFEFVGKADTWFNLVSEKEHVLNARMKSANMKSKAHATVIDSVALKYKEISIVTTVDDAAALTVVVNGERTITKEDLQSAPNHAIEVQLDDEDATVVVELFRDYYGHSVRIITPLLDTTVFATPAGLDDYYQEYLPAYLNFDLSLRQPAVQAIHGLLGQTAPYSIAAKPKPTSASARASIELFNGHGVEDDYIVSSALSTDFKFSQVGKAQQVLKLARRSLSETTVPQVFVATWARR</sequence>
<evidence type="ECO:0000256" key="1">
    <source>
        <dbReference type="SAM" id="MobiDB-lite"/>
    </source>
</evidence>
<organism evidence="2 4">
    <name type="scientific">[Myrmecia] bisecta</name>
    <dbReference type="NCBI Taxonomy" id="41462"/>
    <lineage>
        <taxon>Eukaryota</taxon>
        <taxon>Viridiplantae</taxon>
        <taxon>Chlorophyta</taxon>
        <taxon>core chlorophytes</taxon>
        <taxon>Trebouxiophyceae</taxon>
        <taxon>Trebouxiales</taxon>
        <taxon>Trebouxiaceae</taxon>
        <taxon>Myrmecia</taxon>
    </lineage>
</organism>
<dbReference type="EMBL" id="JALJOR010000002">
    <property type="protein sequence ID" value="KAK9824678.1"/>
    <property type="molecule type" value="Genomic_DNA"/>
</dbReference>
<comment type="caution">
    <text evidence="2">The sequence shown here is derived from an EMBL/GenBank/DDBJ whole genome shotgun (WGS) entry which is preliminary data.</text>
</comment>
<evidence type="ECO:0000313" key="3">
    <source>
        <dbReference type="EMBL" id="KAK9824678.1"/>
    </source>
</evidence>
<reference evidence="2" key="2">
    <citation type="submission" date="2024-04" db="EMBL/GenBank/DDBJ databases">
        <authorList>
            <person name="Dal Grande F."/>
            <person name="Keller J."/>
            <person name="Delaux P.-M."/>
        </authorList>
    </citation>
    <scope>NUCLEOTIDE SEQUENCE</scope>
    <source>
        <strain evidence="2">SAG 2043</strain>
    </source>
</reference>
<dbReference type="AlphaFoldDB" id="A0AAW1QQM6"/>
<dbReference type="PANTHER" id="PTHR31656">
    <property type="entry name" value="ROOT CAP DOMAIN-CONTAINING PROTEIN"/>
    <property type="match status" value="1"/>
</dbReference>
<dbReference type="Proteomes" id="UP001489004">
    <property type="component" value="Unassembled WGS sequence"/>
</dbReference>
<gene>
    <name evidence="2" type="ORF">WJX72_005496</name>
    <name evidence="3" type="ORF">WJX72_012287</name>
</gene>
<name>A0AAW1QQM6_9CHLO</name>
<evidence type="ECO:0000313" key="2">
    <source>
        <dbReference type="EMBL" id="KAK9823786.1"/>
    </source>
</evidence>